<dbReference type="Proteomes" id="UP000527143">
    <property type="component" value="Unassembled WGS sequence"/>
</dbReference>
<evidence type="ECO:0000256" key="3">
    <source>
        <dbReference type="ARBA" id="ARBA00022448"/>
    </source>
</evidence>
<evidence type="ECO:0000256" key="2">
    <source>
        <dbReference type="ARBA" id="ARBA00009810"/>
    </source>
</evidence>
<dbReference type="PROSITE" id="PS52016">
    <property type="entry name" value="TONB_DEPENDENT_REC_3"/>
    <property type="match status" value="1"/>
</dbReference>
<dbReference type="Pfam" id="PF00593">
    <property type="entry name" value="TonB_dep_Rec_b-barrel"/>
    <property type="match status" value="1"/>
</dbReference>
<evidence type="ECO:0000256" key="11">
    <source>
        <dbReference type="ARBA" id="ARBA00023237"/>
    </source>
</evidence>
<dbReference type="FunFam" id="2.170.130.10:FF:000001">
    <property type="entry name" value="Catecholate siderophore TonB-dependent receptor"/>
    <property type="match status" value="1"/>
</dbReference>
<dbReference type="PANTHER" id="PTHR32552">
    <property type="entry name" value="FERRICHROME IRON RECEPTOR-RELATED"/>
    <property type="match status" value="1"/>
</dbReference>
<dbReference type="Pfam" id="PF07715">
    <property type="entry name" value="Plug"/>
    <property type="match status" value="1"/>
</dbReference>
<sequence length="813" mass="87622">MHQPRPAARAGAPAFLALACVGFIASAPAHAAEDPATDQNQAAREQNREDVIITGDAYQPHQETPKATRPVRDTPQTITVITAETIEQQNLLTLRDMLSTVPGITFGAAEGGTPPSDQINFRGFSASSDITQDGVRDSAAYSRSDSFNLEQLEIVNGANSVQNGAGSAGGSINIVTKRPLAEHRVVVTGGVGTPDYYRGTIDANLRASELIAVRLNAMVHRNDIPGRDIEYNKRWGVAPSVAIGIEGPTRVTLQYLHQEDRNVPQYGIPYFQNDVYDGLIPGVDRENYYGYRNVDRQDIDVDQATMIFDHEISDTVSVRNLARWQQVSQLTTVGPPQGTYCLDNNRTPSGGSCVVDLDTRTGPGQVLNITVPAGYYLIGGPRGNLRNSRNELMYDQLDLRATFNTGAIEHTATLGGSVSWEKYTLRTGNALRDAAGGNPYAFNPAAPNANQHYPFINIANPYDVVQGPALPGAVYGSNTYTGPVNYTYTGRQTGEVTNYALYLFDTMRLGKVELNGGVRWESNHGSSLSAPTATRLYNDNDLFSYRVGLVYKPVEAVSLYAAYGNSKTPSQSSVNGSCTVAGENGATTTTCVTTPESAKNYELGAKAELANGRLLLTASVFRNERDSYRVASNEPGIPDQQMDGHSRVDGIAIGAVGRITNAWSITANYTYLDGKLIQSVSNFCLNNPGAANCGNSVAFPDPGAGARLANTPEHSGSLFTTYKLPFGLSIGYGLTYQGAIALSLPTAATRGVAQADDYLVHNAYLAYDISKTLSAQLNVKNFTDELYFTRIRQNGWATPGDARAAVLTINYRF</sequence>
<keyword evidence="3 12" id="KW-0813">Transport</keyword>
<evidence type="ECO:0000256" key="12">
    <source>
        <dbReference type="PROSITE-ProRule" id="PRU01360"/>
    </source>
</evidence>
<dbReference type="CDD" id="cd01347">
    <property type="entry name" value="ligand_gated_channel"/>
    <property type="match status" value="1"/>
</dbReference>
<name>A0A840YD93_9SPHN</name>
<feature type="signal peptide" evidence="14">
    <location>
        <begin position="1"/>
        <end position="31"/>
    </location>
</feature>
<dbReference type="PANTHER" id="PTHR32552:SF83">
    <property type="entry name" value="BLR3904 PROTEIN"/>
    <property type="match status" value="1"/>
</dbReference>
<comment type="subcellular location">
    <subcellularLocation>
        <location evidence="1 12">Cell outer membrane</location>
        <topology evidence="1 12">Multi-pass membrane protein</topology>
    </subcellularLocation>
</comment>
<dbReference type="AlphaFoldDB" id="A0A840YD93"/>
<dbReference type="Gene3D" id="2.40.170.20">
    <property type="entry name" value="TonB-dependent receptor, beta-barrel domain"/>
    <property type="match status" value="1"/>
</dbReference>
<reference evidence="17 18" key="1">
    <citation type="submission" date="2020-08" db="EMBL/GenBank/DDBJ databases">
        <title>Genomic Encyclopedia of Type Strains, Phase IV (KMG-IV): sequencing the most valuable type-strain genomes for metagenomic binning, comparative biology and taxonomic classification.</title>
        <authorList>
            <person name="Goeker M."/>
        </authorList>
    </citation>
    <scope>NUCLEOTIDE SEQUENCE [LARGE SCALE GENOMIC DNA]</scope>
    <source>
        <strain evidence="17 18">DSM 26736</strain>
    </source>
</reference>
<evidence type="ECO:0000256" key="8">
    <source>
        <dbReference type="ARBA" id="ARBA00023077"/>
    </source>
</evidence>
<evidence type="ECO:0000256" key="7">
    <source>
        <dbReference type="ARBA" id="ARBA00023065"/>
    </source>
</evidence>
<evidence type="ECO:0000256" key="14">
    <source>
        <dbReference type="SAM" id="SignalP"/>
    </source>
</evidence>
<comment type="similarity">
    <text evidence="2 12 13">Belongs to the TonB-dependent receptor family.</text>
</comment>
<dbReference type="EMBL" id="JACIJF010000003">
    <property type="protein sequence ID" value="MBB5709979.1"/>
    <property type="molecule type" value="Genomic_DNA"/>
</dbReference>
<protein>
    <submittedName>
        <fullName evidence="17">Catecholate siderophore receptor</fullName>
    </submittedName>
</protein>
<dbReference type="GO" id="GO:0015344">
    <property type="term" value="F:siderophore uptake transmembrane transporter activity"/>
    <property type="evidence" value="ECO:0007669"/>
    <property type="project" value="TreeGrafter"/>
</dbReference>
<keyword evidence="11 12" id="KW-0998">Cell outer membrane</keyword>
<dbReference type="InterPro" id="IPR036942">
    <property type="entry name" value="Beta-barrel_TonB_sf"/>
</dbReference>
<comment type="caution">
    <text evidence="17">The sequence shown here is derived from an EMBL/GenBank/DDBJ whole genome shotgun (WGS) entry which is preliminary data.</text>
</comment>
<evidence type="ECO:0000313" key="18">
    <source>
        <dbReference type="Proteomes" id="UP000527143"/>
    </source>
</evidence>
<keyword evidence="6 14" id="KW-0732">Signal</keyword>
<evidence type="ECO:0000256" key="5">
    <source>
        <dbReference type="ARBA" id="ARBA00022692"/>
    </source>
</evidence>
<evidence type="ECO:0000256" key="13">
    <source>
        <dbReference type="RuleBase" id="RU003357"/>
    </source>
</evidence>
<evidence type="ECO:0000313" key="17">
    <source>
        <dbReference type="EMBL" id="MBB5709979.1"/>
    </source>
</evidence>
<dbReference type="InterPro" id="IPR000531">
    <property type="entry name" value="Beta-barrel_TonB"/>
</dbReference>
<dbReference type="GO" id="GO:0015891">
    <property type="term" value="P:siderophore transport"/>
    <property type="evidence" value="ECO:0007669"/>
    <property type="project" value="UniProtKB-ARBA"/>
</dbReference>
<dbReference type="Gene3D" id="2.170.130.10">
    <property type="entry name" value="TonB-dependent receptor, plug domain"/>
    <property type="match status" value="1"/>
</dbReference>
<keyword evidence="8 13" id="KW-0798">TonB box</keyword>
<feature type="domain" description="TonB-dependent receptor plug" evidence="16">
    <location>
        <begin position="71"/>
        <end position="170"/>
    </location>
</feature>
<dbReference type="InterPro" id="IPR039426">
    <property type="entry name" value="TonB-dep_rcpt-like"/>
</dbReference>
<dbReference type="InterPro" id="IPR037066">
    <property type="entry name" value="Plug_dom_sf"/>
</dbReference>
<keyword evidence="7" id="KW-0406">Ion transport</keyword>
<evidence type="ECO:0000256" key="10">
    <source>
        <dbReference type="ARBA" id="ARBA00023170"/>
    </source>
</evidence>
<keyword evidence="10 17" id="KW-0675">Receptor</keyword>
<dbReference type="SUPFAM" id="SSF56935">
    <property type="entry name" value="Porins"/>
    <property type="match status" value="1"/>
</dbReference>
<organism evidence="17 18">
    <name type="scientific">Sphingomonas xinjiangensis</name>
    <dbReference type="NCBI Taxonomy" id="643568"/>
    <lineage>
        <taxon>Bacteria</taxon>
        <taxon>Pseudomonadati</taxon>
        <taxon>Pseudomonadota</taxon>
        <taxon>Alphaproteobacteria</taxon>
        <taxon>Sphingomonadales</taxon>
        <taxon>Sphingomonadaceae</taxon>
        <taxon>Sphingomonas</taxon>
    </lineage>
</organism>
<proteinExistence type="inferred from homology"/>
<keyword evidence="18" id="KW-1185">Reference proteome</keyword>
<evidence type="ECO:0000259" key="16">
    <source>
        <dbReference type="Pfam" id="PF07715"/>
    </source>
</evidence>
<keyword evidence="9 12" id="KW-0472">Membrane</keyword>
<evidence type="ECO:0000256" key="6">
    <source>
        <dbReference type="ARBA" id="ARBA00022729"/>
    </source>
</evidence>
<evidence type="ECO:0000259" key="15">
    <source>
        <dbReference type="Pfam" id="PF00593"/>
    </source>
</evidence>
<keyword evidence="5 12" id="KW-0812">Transmembrane</keyword>
<feature type="domain" description="TonB-dependent receptor-like beta-barrel" evidence="15">
    <location>
        <begin position="349"/>
        <end position="781"/>
    </location>
</feature>
<evidence type="ECO:0000256" key="1">
    <source>
        <dbReference type="ARBA" id="ARBA00004571"/>
    </source>
</evidence>
<gene>
    <name evidence="17" type="ORF">FHT02_001207</name>
</gene>
<evidence type="ECO:0000256" key="9">
    <source>
        <dbReference type="ARBA" id="ARBA00023136"/>
    </source>
</evidence>
<dbReference type="InterPro" id="IPR012910">
    <property type="entry name" value="Plug_dom"/>
</dbReference>
<dbReference type="PROSITE" id="PS51257">
    <property type="entry name" value="PROKAR_LIPOPROTEIN"/>
    <property type="match status" value="1"/>
</dbReference>
<dbReference type="GO" id="GO:0009279">
    <property type="term" value="C:cell outer membrane"/>
    <property type="evidence" value="ECO:0007669"/>
    <property type="project" value="UniProtKB-SubCell"/>
</dbReference>
<keyword evidence="4 12" id="KW-1134">Transmembrane beta strand</keyword>
<feature type="chain" id="PRO_5032622235" evidence="14">
    <location>
        <begin position="32"/>
        <end position="813"/>
    </location>
</feature>
<evidence type="ECO:0000256" key="4">
    <source>
        <dbReference type="ARBA" id="ARBA00022452"/>
    </source>
</evidence>
<accession>A0A840YD93</accession>